<organism evidence="1 2">
    <name type="scientific">Arcticibacter tournemirensis</name>
    <dbReference type="NCBI Taxonomy" id="699437"/>
    <lineage>
        <taxon>Bacteria</taxon>
        <taxon>Pseudomonadati</taxon>
        <taxon>Bacteroidota</taxon>
        <taxon>Sphingobacteriia</taxon>
        <taxon>Sphingobacteriales</taxon>
        <taxon>Sphingobacteriaceae</taxon>
        <taxon>Arcticibacter</taxon>
    </lineage>
</organism>
<keyword evidence="2" id="KW-1185">Reference proteome</keyword>
<dbReference type="EMBL" id="VWNE01000005">
    <property type="protein sequence ID" value="KAA8485396.1"/>
    <property type="molecule type" value="Genomic_DNA"/>
</dbReference>
<dbReference type="RefSeq" id="WP_141814727.1">
    <property type="nucleotide sequence ID" value="NZ_VFPL01000001.1"/>
</dbReference>
<accession>A0A5M9HEI8</accession>
<dbReference type="OrthoDB" id="794028at2"/>
<evidence type="ECO:0000313" key="2">
    <source>
        <dbReference type="Proteomes" id="UP000322918"/>
    </source>
</evidence>
<dbReference type="AlphaFoldDB" id="A0A5M9HEI8"/>
<comment type="caution">
    <text evidence="1">The sequence shown here is derived from an EMBL/GenBank/DDBJ whole genome shotgun (WGS) entry which is preliminary data.</text>
</comment>
<protein>
    <submittedName>
        <fullName evidence="1">Uncharacterized protein</fullName>
    </submittedName>
</protein>
<gene>
    <name evidence="1" type="ORF">F1649_04575</name>
</gene>
<reference evidence="1 2" key="1">
    <citation type="submission" date="2019-09" db="EMBL/GenBank/DDBJ databases">
        <title>Pararcticibacter amylolyticus gen. nov., sp. nov., isolated from a rottenly hemp rope, and reclassification of Pedobacter tournemirensis as Pararcticibacter tournemirensis comb. nov.</title>
        <authorList>
            <person name="Cai Y."/>
        </authorList>
    </citation>
    <scope>NUCLEOTIDE SEQUENCE [LARGE SCALE GENOMIC DNA]</scope>
    <source>
        <strain evidence="1 2">TF5-37.2-LB10</strain>
    </source>
</reference>
<evidence type="ECO:0000313" key="1">
    <source>
        <dbReference type="EMBL" id="KAA8485396.1"/>
    </source>
</evidence>
<name>A0A5M9HEI8_9SPHI</name>
<proteinExistence type="predicted"/>
<sequence length="161" mass="18284">MDLREANMGTLSDKADIMESIRSGVKAHMPDTTMNGIRVNVSPFDYINPGDTLNIVSQSPSPDGKYVLACYRYNSIHNDGPLHISVIKKNNKIPKYGNFFIGDRSSDYVLKAGWNKASELLFFSNSLVAEMIPYFFVANRFNIKYHIITDDKNFGTKYRLE</sequence>
<dbReference type="Proteomes" id="UP000322918">
    <property type="component" value="Unassembled WGS sequence"/>
</dbReference>